<gene>
    <name evidence="3" type="ORF">G7Y89_g11523</name>
</gene>
<evidence type="ECO:0000313" key="4">
    <source>
        <dbReference type="Proteomes" id="UP000566819"/>
    </source>
</evidence>
<dbReference type="CDD" id="cd05233">
    <property type="entry name" value="SDR_c"/>
    <property type="match status" value="1"/>
</dbReference>
<dbReference type="OrthoDB" id="5336600at2759"/>
<dbReference type="PANTHER" id="PTHR43669:SF4">
    <property type="entry name" value="SHORT-CHAIN DEHYDROGENASE"/>
    <property type="match status" value="1"/>
</dbReference>
<dbReference type="GO" id="GO:0016491">
    <property type="term" value="F:oxidoreductase activity"/>
    <property type="evidence" value="ECO:0007669"/>
    <property type="project" value="UniProtKB-KW"/>
</dbReference>
<dbReference type="Proteomes" id="UP000566819">
    <property type="component" value="Unassembled WGS sequence"/>
</dbReference>
<evidence type="ECO:0000313" key="3">
    <source>
        <dbReference type="EMBL" id="KAF4626633.1"/>
    </source>
</evidence>
<dbReference type="Pfam" id="PF13561">
    <property type="entry name" value="adh_short_C2"/>
    <property type="match status" value="1"/>
</dbReference>
<evidence type="ECO:0000256" key="2">
    <source>
        <dbReference type="ARBA" id="ARBA00023002"/>
    </source>
</evidence>
<evidence type="ECO:0000256" key="1">
    <source>
        <dbReference type="ARBA" id="ARBA00006484"/>
    </source>
</evidence>
<organism evidence="3 4">
    <name type="scientific">Cudoniella acicularis</name>
    <dbReference type="NCBI Taxonomy" id="354080"/>
    <lineage>
        <taxon>Eukaryota</taxon>
        <taxon>Fungi</taxon>
        <taxon>Dikarya</taxon>
        <taxon>Ascomycota</taxon>
        <taxon>Pezizomycotina</taxon>
        <taxon>Leotiomycetes</taxon>
        <taxon>Helotiales</taxon>
        <taxon>Tricladiaceae</taxon>
        <taxon>Cudoniella</taxon>
    </lineage>
</organism>
<dbReference type="PANTHER" id="PTHR43669">
    <property type="entry name" value="5-KETO-D-GLUCONATE 5-REDUCTASE"/>
    <property type="match status" value="1"/>
</dbReference>
<accession>A0A8H4RBT6</accession>
<sequence length="239" mass="25892">MSDIILILGAGPNVGFSLVKLFSAKGFKTAIASRSPKAELSAAADLVVKADFEDPSSIKAVFKEVREKLGVPNVVVYNAASGIFASDPVSVGLEKFTATLNVNVVSAYAALQEFVTSIRTLSKDVLKTFIYTGNSLNLVPLPIVLHTGMGKAGAAHLIEGSALAYKKEGFRFYYTDERFEDGGSVFMDIDGQAHADFYYELVRRKDQGPWEATFVKGKGYVDFDGKVALAPPFWRGEQT</sequence>
<dbReference type="InterPro" id="IPR002347">
    <property type="entry name" value="SDR_fam"/>
</dbReference>
<protein>
    <recommendedName>
        <fullName evidence="5">Short-chain dehydrogenase</fullName>
    </recommendedName>
</protein>
<dbReference type="EMBL" id="JAAMPI010001116">
    <property type="protein sequence ID" value="KAF4626633.1"/>
    <property type="molecule type" value="Genomic_DNA"/>
</dbReference>
<reference evidence="3 4" key="1">
    <citation type="submission" date="2020-03" db="EMBL/GenBank/DDBJ databases">
        <title>Draft Genome Sequence of Cudoniella acicularis.</title>
        <authorList>
            <person name="Buettner E."/>
            <person name="Kellner H."/>
        </authorList>
    </citation>
    <scope>NUCLEOTIDE SEQUENCE [LARGE SCALE GENOMIC DNA]</scope>
    <source>
        <strain evidence="3 4">DSM 108380</strain>
    </source>
</reference>
<dbReference type="AlphaFoldDB" id="A0A8H4RBT6"/>
<keyword evidence="4" id="KW-1185">Reference proteome</keyword>
<comment type="similarity">
    <text evidence="1">Belongs to the short-chain dehydrogenases/reductases (SDR) family.</text>
</comment>
<dbReference type="InterPro" id="IPR036291">
    <property type="entry name" value="NAD(P)-bd_dom_sf"/>
</dbReference>
<proteinExistence type="inferred from homology"/>
<evidence type="ECO:0008006" key="5">
    <source>
        <dbReference type="Google" id="ProtNLM"/>
    </source>
</evidence>
<keyword evidence="2" id="KW-0560">Oxidoreductase</keyword>
<dbReference type="Gene3D" id="3.40.50.720">
    <property type="entry name" value="NAD(P)-binding Rossmann-like Domain"/>
    <property type="match status" value="1"/>
</dbReference>
<comment type="caution">
    <text evidence="3">The sequence shown here is derived from an EMBL/GenBank/DDBJ whole genome shotgun (WGS) entry which is preliminary data.</text>
</comment>
<name>A0A8H4RBT6_9HELO</name>
<dbReference type="SUPFAM" id="SSF51735">
    <property type="entry name" value="NAD(P)-binding Rossmann-fold domains"/>
    <property type="match status" value="1"/>
</dbReference>